<reference evidence="2" key="1">
    <citation type="submission" date="2018-05" db="EMBL/GenBank/DDBJ databases">
        <authorList>
            <person name="Lanie J.A."/>
            <person name="Ng W.-L."/>
            <person name="Kazmierczak K.M."/>
            <person name="Andrzejewski T.M."/>
            <person name="Davidsen T.M."/>
            <person name="Wayne K.J."/>
            <person name="Tettelin H."/>
            <person name="Glass J.I."/>
            <person name="Rusch D."/>
            <person name="Podicherti R."/>
            <person name="Tsui H.-C.T."/>
            <person name="Winkler M.E."/>
        </authorList>
    </citation>
    <scope>NUCLEOTIDE SEQUENCE</scope>
</reference>
<dbReference type="AlphaFoldDB" id="A0A382YRS9"/>
<gene>
    <name evidence="2" type="ORF">METZ01_LOCUS438533</name>
</gene>
<accession>A0A382YRS9</accession>
<feature type="transmembrane region" description="Helical" evidence="1">
    <location>
        <begin position="135"/>
        <end position="157"/>
    </location>
</feature>
<keyword evidence="1" id="KW-1133">Transmembrane helix</keyword>
<organism evidence="2">
    <name type="scientific">marine metagenome</name>
    <dbReference type="NCBI Taxonomy" id="408172"/>
    <lineage>
        <taxon>unclassified sequences</taxon>
        <taxon>metagenomes</taxon>
        <taxon>ecological metagenomes</taxon>
    </lineage>
</organism>
<keyword evidence="1" id="KW-0812">Transmembrane</keyword>
<feature type="non-terminal residue" evidence="2">
    <location>
        <position position="158"/>
    </location>
</feature>
<feature type="transmembrane region" description="Helical" evidence="1">
    <location>
        <begin position="35"/>
        <end position="64"/>
    </location>
</feature>
<evidence type="ECO:0000256" key="1">
    <source>
        <dbReference type="SAM" id="Phobius"/>
    </source>
</evidence>
<protein>
    <submittedName>
        <fullName evidence="2">Uncharacterized protein</fullName>
    </submittedName>
</protein>
<dbReference type="EMBL" id="UINC01177836">
    <property type="protein sequence ID" value="SVD85679.1"/>
    <property type="molecule type" value="Genomic_DNA"/>
</dbReference>
<proteinExistence type="predicted"/>
<name>A0A382YRS9_9ZZZZ</name>
<feature type="transmembrane region" description="Helical" evidence="1">
    <location>
        <begin position="76"/>
        <end position="101"/>
    </location>
</feature>
<evidence type="ECO:0000313" key="2">
    <source>
        <dbReference type="EMBL" id="SVD85679.1"/>
    </source>
</evidence>
<sequence length="158" mass="19128">MIKEIFEGHDARGEWRPKFADLPPLFLWPLKPFKILKWIIGFPGYLFPWNALMMGISIVVWFFLTPELSRMKTFEFGWVTTIYIRNVMLLFIIAGILHLHFYTRKSQDVRYKYNDKWLRKNHPGFLFQNQTWDNIFWSLISGCGVWTTFEIVTYWMFA</sequence>
<keyword evidence="1" id="KW-0472">Membrane</keyword>